<evidence type="ECO:0000313" key="1">
    <source>
        <dbReference type="EMBL" id="EAA18700.1"/>
    </source>
</evidence>
<gene>
    <name evidence="1" type="ORF">PY06475</name>
</gene>
<comment type="caution">
    <text evidence="1">The sequence shown here is derived from an EMBL/GenBank/DDBJ whole genome shotgun (WGS) entry which is preliminary data.</text>
</comment>
<protein>
    <submittedName>
        <fullName evidence="1">Uncharacterized protein</fullName>
    </submittedName>
</protein>
<accession>Q7RAM4</accession>
<dbReference type="EMBL" id="AABL01002193">
    <property type="protein sequence ID" value="EAA18700.1"/>
    <property type="molecule type" value="Genomic_DNA"/>
</dbReference>
<proteinExistence type="predicted"/>
<evidence type="ECO:0000313" key="2">
    <source>
        <dbReference type="Proteomes" id="UP000008553"/>
    </source>
</evidence>
<dbReference type="InParanoid" id="Q7RAM4"/>
<keyword evidence="2" id="KW-1185">Reference proteome</keyword>
<dbReference type="Proteomes" id="UP000008553">
    <property type="component" value="Unassembled WGS sequence"/>
</dbReference>
<sequence>MSEVKFLDFLETNNCESICLKYFH</sequence>
<dbReference type="PaxDb" id="73239-Q7RAM4"/>
<dbReference type="AlphaFoldDB" id="Q7RAM4"/>
<organism evidence="1 2">
    <name type="scientific">Plasmodium yoelii yoelii</name>
    <dbReference type="NCBI Taxonomy" id="73239"/>
    <lineage>
        <taxon>Eukaryota</taxon>
        <taxon>Sar</taxon>
        <taxon>Alveolata</taxon>
        <taxon>Apicomplexa</taxon>
        <taxon>Aconoidasida</taxon>
        <taxon>Haemosporida</taxon>
        <taxon>Plasmodiidae</taxon>
        <taxon>Plasmodium</taxon>
        <taxon>Plasmodium (Vinckeia)</taxon>
    </lineage>
</organism>
<reference evidence="1 2" key="1">
    <citation type="journal article" date="2002" name="Nature">
        <title>Genome sequence and comparative analysis of the model rodent malaria parasite Plasmodium yoelii yoelii.</title>
        <authorList>
            <person name="Carlton J.M."/>
            <person name="Angiuoli S.V."/>
            <person name="Suh B.B."/>
            <person name="Kooij T.W."/>
            <person name="Pertea M."/>
            <person name="Silva J.C."/>
            <person name="Ermolaeva M.D."/>
            <person name="Allen J.E."/>
            <person name="Selengut J.D."/>
            <person name="Koo H.L."/>
            <person name="Peterson J.D."/>
            <person name="Pop M."/>
            <person name="Kosack D.S."/>
            <person name="Shumway M.F."/>
            <person name="Bidwell S.L."/>
            <person name="Shallom S.J."/>
            <person name="van Aken S.E."/>
            <person name="Riedmuller S.B."/>
            <person name="Feldblyum T.V."/>
            <person name="Cho J.K."/>
            <person name="Quackenbush J."/>
            <person name="Sedegah M."/>
            <person name="Shoaibi A."/>
            <person name="Cummings L.M."/>
            <person name="Florens L."/>
            <person name="Yates J.R."/>
            <person name="Raine J.D."/>
            <person name="Sinden R.E."/>
            <person name="Harris M.A."/>
            <person name="Cunningham D.A."/>
            <person name="Preiser P.R."/>
            <person name="Bergman L.W."/>
            <person name="Vaidya A.B."/>
            <person name="van Lin L.H."/>
            <person name="Janse C.J."/>
            <person name="Waters A.P."/>
            <person name="Smith H.O."/>
            <person name="White O.R."/>
            <person name="Salzberg S.L."/>
            <person name="Venter J.C."/>
            <person name="Fraser C.M."/>
            <person name="Hoffman S.L."/>
            <person name="Gardner M.J."/>
            <person name="Carucci D.J."/>
        </authorList>
    </citation>
    <scope>NUCLEOTIDE SEQUENCE [LARGE SCALE GENOMIC DNA]</scope>
    <source>
        <strain evidence="1 2">17XNL</strain>
    </source>
</reference>
<name>Q7RAM4_PLAYO</name>